<reference evidence="1 2" key="1">
    <citation type="submission" date="2018-05" db="EMBL/GenBank/DDBJ databases">
        <title>Complete genome sequence of Massilia oculi sp. nov. CCUG 43427T (=DSM 26321T), the type strain of M. oculi, and comparison with genome sequences of other Massilia strains.</title>
        <authorList>
            <person name="Zhu B."/>
        </authorList>
    </citation>
    <scope>NUCLEOTIDE SEQUENCE [LARGE SCALE GENOMIC DNA]</scope>
    <source>
        <strain evidence="1 2">CCUG 43427</strain>
    </source>
</reference>
<accession>A0A2S2DG53</accession>
<dbReference type="Proteomes" id="UP000245820">
    <property type="component" value="Chromosome"/>
</dbReference>
<name>A0A2S2DG53_9BURK</name>
<evidence type="ECO:0000313" key="2">
    <source>
        <dbReference type="Proteomes" id="UP000245820"/>
    </source>
</evidence>
<evidence type="ECO:0000313" key="1">
    <source>
        <dbReference type="EMBL" id="AWL04304.1"/>
    </source>
</evidence>
<dbReference type="AlphaFoldDB" id="A0A2S2DG53"/>
<organism evidence="1 2">
    <name type="scientific">Massilia oculi</name>
    <dbReference type="NCBI Taxonomy" id="945844"/>
    <lineage>
        <taxon>Bacteria</taxon>
        <taxon>Pseudomonadati</taxon>
        <taxon>Pseudomonadota</taxon>
        <taxon>Betaproteobacteria</taxon>
        <taxon>Burkholderiales</taxon>
        <taxon>Oxalobacteraceae</taxon>
        <taxon>Telluria group</taxon>
        <taxon>Massilia</taxon>
    </lineage>
</organism>
<gene>
    <name evidence="1" type="ORF">DIR46_07555</name>
</gene>
<keyword evidence="2" id="KW-1185">Reference proteome</keyword>
<dbReference type="KEGG" id="mtim:DIR46_07555"/>
<protein>
    <submittedName>
        <fullName evidence="1">Uncharacterized protein</fullName>
    </submittedName>
</protein>
<dbReference type="EMBL" id="CP029343">
    <property type="protein sequence ID" value="AWL04304.1"/>
    <property type="molecule type" value="Genomic_DNA"/>
</dbReference>
<proteinExistence type="predicted"/>
<sequence length="101" mass="11057">MLQSGKLGFVSGAVPDRRRHIKSDIELDVSDADVHDPCSEALPGFRLMLRFDRRGNFVATGSHELENAGQVQMHAVFRHFGRSADVCTAEAIQGIAVACMM</sequence>